<accession>A0ABD2RD15</accession>
<dbReference type="InterPro" id="IPR029472">
    <property type="entry name" value="Copia-like_N"/>
</dbReference>
<sequence>MGESETVLPPPRVLFHPDDYTHPCHPYYIHPSDLLAASLVFESFDGTCYGSWRRFVLVALSVRNKLDFIHRSSEQQGLGLLSFVNGNVVTILWLRGYPTP</sequence>
<feature type="domain" description="Retrotransposon Copia-like N-terminal" evidence="1">
    <location>
        <begin position="30"/>
        <end position="69"/>
    </location>
</feature>
<comment type="caution">
    <text evidence="2">The sequence shown here is derived from an EMBL/GenBank/DDBJ whole genome shotgun (WGS) entry which is preliminary data.</text>
</comment>
<name>A0ABD2RD15_9SOLN</name>
<dbReference type="EMBL" id="JBJKTR010000021">
    <property type="protein sequence ID" value="KAL3328871.1"/>
    <property type="molecule type" value="Genomic_DNA"/>
</dbReference>
<evidence type="ECO:0000313" key="3">
    <source>
        <dbReference type="Proteomes" id="UP001627284"/>
    </source>
</evidence>
<dbReference type="Pfam" id="PF14244">
    <property type="entry name" value="Retrotran_gag_3"/>
    <property type="match status" value="1"/>
</dbReference>
<protein>
    <recommendedName>
        <fullName evidence="1">Retrotransposon Copia-like N-terminal domain-containing protein</fullName>
    </recommendedName>
</protein>
<dbReference type="PANTHER" id="PTHR37610:SF40">
    <property type="entry name" value="OS01G0909600 PROTEIN"/>
    <property type="match status" value="1"/>
</dbReference>
<evidence type="ECO:0000259" key="1">
    <source>
        <dbReference type="Pfam" id="PF14244"/>
    </source>
</evidence>
<dbReference type="AlphaFoldDB" id="A0ABD2RD15"/>
<evidence type="ECO:0000313" key="2">
    <source>
        <dbReference type="EMBL" id="KAL3328871.1"/>
    </source>
</evidence>
<proteinExistence type="predicted"/>
<dbReference type="PANTHER" id="PTHR37610">
    <property type="entry name" value="CCHC-TYPE DOMAIN-CONTAINING PROTEIN"/>
    <property type="match status" value="1"/>
</dbReference>
<reference evidence="2 3" key="1">
    <citation type="submission" date="2024-05" db="EMBL/GenBank/DDBJ databases">
        <title>De novo assembly of an allotetraploid wild potato.</title>
        <authorList>
            <person name="Hosaka A.J."/>
        </authorList>
    </citation>
    <scope>NUCLEOTIDE SEQUENCE [LARGE SCALE GENOMIC DNA]</scope>
    <source>
        <tissue evidence="2">Young leaves</tissue>
    </source>
</reference>
<keyword evidence="3" id="KW-1185">Reference proteome</keyword>
<dbReference type="Proteomes" id="UP001627284">
    <property type="component" value="Unassembled WGS sequence"/>
</dbReference>
<organism evidence="2 3">
    <name type="scientific">Solanum stoloniferum</name>
    <dbReference type="NCBI Taxonomy" id="62892"/>
    <lineage>
        <taxon>Eukaryota</taxon>
        <taxon>Viridiplantae</taxon>
        <taxon>Streptophyta</taxon>
        <taxon>Embryophyta</taxon>
        <taxon>Tracheophyta</taxon>
        <taxon>Spermatophyta</taxon>
        <taxon>Magnoliopsida</taxon>
        <taxon>eudicotyledons</taxon>
        <taxon>Gunneridae</taxon>
        <taxon>Pentapetalae</taxon>
        <taxon>asterids</taxon>
        <taxon>lamiids</taxon>
        <taxon>Solanales</taxon>
        <taxon>Solanaceae</taxon>
        <taxon>Solanoideae</taxon>
        <taxon>Solaneae</taxon>
        <taxon>Solanum</taxon>
    </lineage>
</organism>
<gene>
    <name evidence="2" type="ORF">AABB24_036136</name>
</gene>